<evidence type="ECO:0000313" key="3">
    <source>
        <dbReference type="EMBL" id="SME89374.1"/>
    </source>
</evidence>
<protein>
    <submittedName>
        <fullName evidence="3">Uncharacterized protein</fullName>
    </submittedName>
</protein>
<dbReference type="SUPFAM" id="SSF57716">
    <property type="entry name" value="Glucocorticoid receptor-like (DNA-binding domain)"/>
    <property type="match status" value="1"/>
</dbReference>
<sequence>MNIKCPCCKNMTIYSPENLFRPFCSKRCQTMDTAAWAEEEYRIPTQELAMPSETDDDSWLLS</sequence>
<dbReference type="GO" id="GO:0006355">
    <property type="term" value="P:regulation of DNA-templated transcription"/>
    <property type="evidence" value="ECO:0007669"/>
    <property type="project" value="InterPro"/>
</dbReference>
<evidence type="ECO:0000313" key="4">
    <source>
        <dbReference type="Proteomes" id="UP000192907"/>
    </source>
</evidence>
<dbReference type="GO" id="GO:0008270">
    <property type="term" value="F:zinc ion binding"/>
    <property type="evidence" value="ECO:0007669"/>
    <property type="project" value="InterPro"/>
</dbReference>
<dbReference type="Proteomes" id="UP000192907">
    <property type="component" value="Unassembled WGS sequence"/>
</dbReference>
<evidence type="ECO:0000256" key="1">
    <source>
        <dbReference type="ARBA" id="ARBA00022723"/>
    </source>
</evidence>
<dbReference type="HAMAP" id="MF_00649">
    <property type="entry name" value="DNA_gyrase_inhibitor_YacG"/>
    <property type="match status" value="1"/>
</dbReference>
<accession>A0A1Y6B7L9</accession>
<gene>
    <name evidence="3" type="ORF">SAMN06296036_101255</name>
</gene>
<name>A0A1Y6B7L9_9BACT</name>
<keyword evidence="2" id="KW-0862">Zinc</keyword>
<dbReference type="EMBL" id="FWZT01000001">
    <property type="protein sequence ID" value="SME89374.1"/>
    <property type="molecule type" value="Genomic_DNA"/>
</dbReference>
<dbReference type="PANTHER" id="PTHR36150:SF1">
    <property type="entry name" value="DNA GYRASE INHIBITOR YACG"/>
    <property type="match status" value="1"/>
</dbReference>
<dbReference type="OrthoDB" id="5297544at2"/>
<proteinExistence type="inferred from homology"/>
<dbReference type="RefSeq" id="WP_132314620.1">
    <property type="nucleotide sequence ID" value="NZ_FWZT01000001.1"/>
</dbReference>
<dbReference type="Pfam" id="PF03884">
    <property type="entry name" value="YacG"/>
    <property type="match status" value="1"/>
</dbReference>
<evidence type="ECO:0000256" key="2">
    <source>
        <dbReference type="ARBA" id="ARBA00022833"/>
    </source>
</evidence>
<keyword evidence="1" id="KW-0479">Metal-binding</keyword>
<reference evidence="4" key="1">
    <citation type="submission" date="2017-04" db="EMBL/GenBank/DDBJ databases">
        <authorList>
            <person name="Varghese N."/>
            <person name="Submissions S."/>
        </authorList>
    </citation>
    <scope>NUCLEOTIDE SEQUENCE [LARGE SCALE GENOMIC DNA]</scope>
    <source>
        <strain evidence="4">RKEM611</strain>
    </source>
</reference>
<dbReference type="AlphaFoldDB" id="A0A1Y6B7L9"/>
<organism evidence="3 4">
    <name type="scientific">Pseudobacteriovorax antillogorgiicola</name>
    <dbReference type="NCBI Taxonomy" id="1513793"/>
    <lineage>
        <taxon>Bacteria</taxon>
        <taxon>Pseudomonadati</taxon>
        <taxon>Bdellovibrionota</taxon>
        <taxon>Oligoflexia</taxon>
        <taxon>Oligoflexales</taxon>
        <taxon>Pseudobacteriovoracaceae</taxon>
        <taxon>Pseudobacteriovorax</taxon>
    </lineage>
</organism>
<dbReference type="InterPro" id="IPR005584">
    <property type="entry name" value="DNA_gyrase_inhibitor_YacG"/>
</dbReference>
<dbReference type="PANTHER" id="PTHR36150">
    <property type="entry name" value="DNA GYRASE INHIBITOR YACG"/>
    <property type="match status" value="1"/>
</dbReference>
<keyword evidence="4" id="KW-1185">Reference proteome</keyword>
<dbReference type="Gene3D" id="3.30.50.10">
    <property type="entry name" value="Erythroid Transcription Factor GATA-1, subunit A"/>
    <property type="match status" value="1"/>
</dbReference>
<dbReference type="InterPro" id="IPR013088">
    <property type="entry name" value="Znf_NHR/GATA"/>
</dbReference>
<dbReference type="STRING" id="1513793.SAMN06296036_101255"/>